<name>A0A1V3WDF3_MYCKA</name>
<dbReference type="Proteomes" id="UP000189229">
    <property type="component" value="Unassembled WGS sequence"/>
</dbReference>
<gene>
    <name evidence="1" type="ORF">BZL30_8819</name>
</gene>
<organism evidence="1 2">
    <name type="scientific">Mycobacterium kansasii</name>
    <dbReference type="NCBI Taxonomy" id="1768"/>
    <lineage>
        <taxon>Bacteria</taxon>
        <taxon>Bacillati</taxon>
        <taxon>Actinomycetota</taxon>
        <taxon>Actinomycetes</taxon>
        <taxon>Mycobacteriales</taxon>
        <taxon>Mycobacteriaceae</taxon>
        <taxon>Mycobacterium</taxon>
    </lineage>
</organism>
<dbReference type="AlphaFoldDB" id="A0A1V3WDF3"/>
<evidence type="ECO:0000313" key="1">
    <source>
        <dbReference type="EMBL" id="OOK64999.1"/>
    </source>
</evidence>
<proteinExistence type="predicted"/>
<protein>
    <submittedName>
        <fullName evidence="1">Uncharacterized protein</fullName>
    </submittedName>
</protein>
<dbReference type="EMBL" id="MVBM01000011">
    <property type="protein sequence ID" value="OOK64999.1"/>
    <property type="molecule type" value="Genomic_DNA"/>
</dbReference>
<accession>A0A1V3WDF3</accession>
<reference evidence="1 2" key="1">
    <citation type="submission" date="2017-02" db="EMBL/GenBank/DDBJ databases">
        <title>Complete genome sequences of Mycobacterium kansasii strains isolated from rhesus macaques.</title>
        <authorList>
            <person name="Panda A."/>
            <person name="Nagaraj S."/>
            <person name="Zhao X."/>
            <person name="Tettelin H."/>
            <person name="Detolla L.J."/>
        </authorList>
    </citation>
    <scope>NUCLEOTIDE SEQUENCE [LARGE SCALE GENOMIC DNA]</scope>
    <source>
        <strain evidence="1 2">11-3813</strain>
    </source>
</reference>
<evidence type="ECO:0000313" key="2">
    <source>
        <dbReference type="Proteomes" id="UP000189229"/>
    </source>
</evidence>
<comment type="caution">
    <text evidence="1">The sequence shown here is derived from an EMBL/GenBank/DDBJ whole genome shotgun (WGS) entry which is preliminary data.</text>
</comment>
<sequence length="55" mass="6052">MFPCERVELTFLDPDSGAAPYLFRNSVDLAITPSNCSKCSPTRTPGRAGHRPSRK</sequence>